<evidence type="ECO:0000313" key="4">
    <source>
        <dbReference type="Proteomes" id="UP001049518"/>
    </source>
</evidence>
<feature type="compositionally biased region" description="Polar residues" evidence="1">
    <location>
        <begin position="103"/>
        <end position="114"/>
    </location>
</feature>
<feature type="region of interest" description="Disordered" evidence="1">
    <location>
        <begin position="99"/>
        <end position="128"/>
    </location>
</feature>
<proteinExistence type="predicted"/>
<evidence type="ECO:0008006" key="5">
    <source>
        <dbReference type="Google" id="ProtNLM"/>
    </source>
</evidence>
<name>A0ABX8QY88_9ACTN</name>
<keyword evidence="4" id="KW-1185">Reference proteome</keyword>
<accession>A0ABX8QY88</accession>
<keyword evidence="2" id="KW-0472">Membrane</keyword>
<evidence type="ECO:0000256" key="2">
    <source>
        <dbReference type="SAM" id="Phobius"/>
    </source>
</evidence>
<keyword evidence="2" id="KW-0812">Transmembrane</keyword>
<organism evidence="3 4">
    <name type="scientific">Actinomadura graeca</name>
    <dbReference type="NCBI Taxonomy" id="2750812"/>
    <lineage>
        <taxon>Bacteria</taxon>
        <taxon>Bacillati</taxon>
        <taxon>Actinomycetota</taxon>
        <taxon>Actinomycetes</taxon>
        <taxon>Streptosporangiales</taxon>
        <taxon>Thermomonosporaceae</taxon>
        <taxon>Actinomadura</taxon>
    </lineage>
</organism>
<feature type="region of interest" description="Disordered" evidence="1">
    <location>
        <begin position="1"/>
        <end position="60"/>
    </location>
</feature>
<dbReference type="Proteomes" id="UP001049518">
    <property type="component" value="Chromosome"/>
</dbReference>
<feature type="transmembrane region" description="Helical" evidence="2">
    <location>
        <begin position="72"/>
        <end position="94"/>
    </location>
</feature>
<evidence type="ECO:0000313" key="3">
    <source>
        <dbReference type="EMBL" id="QXJ23735.1"/>
    </source>
</evidence>
<dbReference type="RefSeq" id="WP_231329407.1">
    <property type="nucleotide sequence ID" value="NZ_CP059572.1"/>
</dbReference>
<keyword evidence="2" id="KW-1133">Transmembrane helix</keyword>
<evidence type="ECO:0000256" key="1">
    <source>
        <dbReference type="SAM" id="MobiDB-lite"/>
    </source>
</evidence>
<protein>
    <recommendedName>
        <fullName evidence="5">DUF3558 domain-containing protein</fullName>
    </recommendedName>
</protein>
<feature type="compositionally biased region" description="Low complexity" evidence="1">
    <location>
        <begin position="43"/>
        <end position="60"/>
    </location>
</feature>
<reference evidence="3" key="1">
    <citation type="submission" date="2020-07" db="EMBL/GenBank/DDBJ databases">
        <authorList>
            <person name="Tarantini F.S."/>
            <person name="Hong K.W."/>
            <person name="Chan K.G."/>
        </authorList>
    </citation>
    <scope>NUCLEOTIDE SEQUENCE</scope>
    <source>
        <strain evidence="3">32-07</strain>
    </source>
</reference>
<feature type="compositionally biased region" description="Gly residues" evidence="1">
    <location>
        <begin position="27"/>
        <end position="42"/>
    </location>
</feature>
<dbReference type="EMBL" id="CP059572">
    <property type="protein sequence ID" value="QXJ23735.1"/>
    <property type="molecule type" value="Genomic_DNA"/>
</dbReference>
<feature type="compositionally biased region" description="Basic and acidic residues" evidence="1">
    <location>
        <begin position="8"/>
        <end position="19"/>
    </location>
</feature>
<gene>
    <name evidence="3" type="ORF">AGRA3207_004930</name>
</gene>
<sequence length="290" mass="29658">MSGSHRSGGHDREYGPYHGRDHRGHGGYEAGSGGYRLGGYQAGSGAHRAATGHRTGTGTHRVVREPHTGRRVAITLAGVGVGAVACVLAAVAILGGSDGHGNASGQVVGSSAAESTPMDRTERSLVPDTCTTVGDDLAARLAPGATRNQADNYQGNDRQNQCVWGAYTGDRKRQLTVELRAIPGNGDRTATDAAGAAFASERKDDESGKALLAGQELTEKRGLDDVGDEGYAVYSVDGAQGSGEAIANVRAANVLVTVHYSGSDKGDPLAAKTAINGAVQAAKAVLQNLD</sequence>